<reference evidence="2 3" key="1">
    <citation type="submission" date="2023-06" db="EMBL/GenBank/DDBJ databases">
        <title>Rock-solubilizing bacteria, Microbacterium invictum, promotes re-establishment of vegetation in rocky wasteland by accelerating rock bio-weathering and reshaping soil bacterial community.</title>
        <authorList>
            <person name="Liu C."/>
        </authorList>
    </citation>
    <scope>NUCLEOTIDE SEQUENCE [LARGE SCALE GENOMIC DNA]</scope>
    <source>
        <strain evidence="2 3">X-18</strain>
    </source>
</reference>
<sequence>MAMTVRLPEALDRRLEEIARDEHVSKHALLLQAAEALVERRARSAQVQAAVDFVLTHDAHLLDRLADA</sequence>
<keyword evidence="3" id="KW-1185">Reference proteome</keyword>
<dbReference type="Proteomes" id="UP001324533">
    <property type="component" value="Chromosome"/>
</dbReference>
<dbReference type="RefSeq" id="WP_322410442.1">
    <property type="nucleotide sequence ID" value="NZ_CP139779.1"/>
</dbReference>
<dbReference type="EMBL" id="CP139779">
    <property type="protein sequence ID" value="WQB70295.1"/>
    <property type="molecule type" value="Genomic_DNA"/>
</dbReference>
<dbReference type="InterPro" id="IPR002145">
    <property type="entry name" value="CopG"/>
</dbReference>
<evidence type="ECO:0000313" key="3">
    <source>
        <dbReference type="Proteomes" id="UP001324533"/>
    </source>
</evidence>
<gene>
    <name evidence="2" type="ORF">T9R20_16610</name>
</gene>
<dbReference type="Pfam" id="PF01402">
    <property type="entry name" value="RHH_1"/>
    <property type="match status" value="1"/>
</dbReference>
<name>A0ABZ0VCP6_9MICO</name>
<dbReference type="SUPFAM" id="SSF47598">
    <property type="entry name" value="Ribbon-helix-helix"/>
    <property type="match status" value="1"/>
</dbReference>
<proteinExistence type="predicted"/>
<feature type="domain" description="Ribbon-helix-helix protein CopG" evidence="1">
    <location>
        <begin position="4"/>
        <end position="40"/>
    </location>
</feature>
<accession>A0ABZ0VCP6</accession>
<protein>
    <submittedName>
        <fullName evidence="2">Ribbon-helix-helix protein, CopG family</fullName>
    </submittedName>
</protein>
<evidence type="ECO:0000259" key="1">
    <source>
        <dbReference type="Pfam" id="PF01402"/>
    </source>
</evidence>
<evidence type="ECO:0000313" key="2">
    <source>
        <dbReference type="EMBL" id="WQB70295.1"/>
    </source>
</evidence>
<dbReference type="InterPro" id="IPR010985">
    <property type="entry name" value="Ribbon_hlx_hlx"/>
</dbReference>
<organism evidence="2 3">
    <name type="scientific">Microbacterium invictum</name>
    <dbReference type="NCBI Taxonomy" id="515415"/>
    <lineage>
        <taxon>Bacteria</taxon>
        <taxon>Bacillati</taxon>
        <taxon>Actinomycetota</taxon>
        <taxon>Actinomycetes</taxon>
        <taxon>Micrococcales</taxon>
        <taxon>Microbacteriaceae</taxon>
        <taxon>Microbacterium</taxon>
    </lineage>
</organism>